<dbReference type="SUPFAM" id="SSF48008">
    <property type="entry name" value="GntR ligand-binding domain-like"/>
    <property type="match status" value="1"/>
</dbReference>
<feature type="domain" description="HTH gntR-type" evidence="4">
    <location>
        <begin position="19"/>
        <end position="77"/>
    </location>
</feature>
<dbReference type="PANTHER" id="PTHR43537:SF39">
    <property type="entry name" value="HTH-TYPE TRANSCRIPTIONAL REGULATOR MCBR"/>
    <property type="match status" value="1"/>
</dbReference>
<feature type="domain" description="GntR C-terminal" evidence="5">
    <location>
        <begin position="87"/>
        <end position="216"/>
    </location>
</feature>
<dbReference type="SUPFAM" id="SSF46785">
    <property type="entry name" value="Winged helix' DNA-binding domain"/>
    <property type="match status" value="1"/>
</dbReference>
<dbReference type="Gene3D" id="1.20.120.530">
    <property type="entry name" value="GntR ligand-binding domain-like"/>
    <property type="match status" value="1"/>
</dbReference>
<reference evidence="6 7" key="1">
    <citation type="submission" date="2016-08" db="EMBL/GenBank/DDBJ databases">
        <title>Whole genome sequence of Mesorhizobium sp. strain UASWS1009 isolated from industrial sewage.</title>
        <authorList>
            <person name="Crovadore J."/>
            <person name="Calmin G."/>
            <person name="Chablais R."/>
            <person name="Cochard B."/>
            <person name="Lefort F."/>
        </authorList>
    </citation>
    <scope>NUCLEOTIDE SEQUENCE [LARGE SCALE GENOMIC DNA]</scope>
    <source>
        <strain evidence="6 7">UASWS1009</strain>
    </source>
</reference>
<protein>
    <submittedName>
        <fullName evidence="6">Transcriptional regulator</fullName>
    </submittedName>
</protein>
<dbReference type="Gene3D" id="1.10.10.10">
    <property type="entry name" value="Winged helix-like DNA-binding domain superfamily/Winged helix DNA-binding domain"/>
    <property type="match status" value="1"/>
</dbReference>
<keyword evidence="7" id="KW-1185">Reference proteome</keyword>
<proteinExistence type="predicted"/>
<dbReference type="Pfam" id="PF00392">
    <property type="entry name" value="GntR"/>
    <property type="match status" value="1"/>
</dbReference>
<dbReference type="InterPro" id="IPR036388">
    <property type="entry name" value="WH-like_DNA-bd_sf"/>
</dbReference>
<dbReference type="SMART" id="SM00895">
    <property type="entry name" value="FCD"/>
    <property type="match status" value="1"/>
</dbReference>
<keyword evidence="3" id="KW-0804">Transcription</keyword>
<organism evidence="6 7">
    <name type="scientific">Mesorhizobium hungaricum</name>
    <dbReference type="NCBI Taxonomy" id="1566387"/>
    <lineage>
        <taxon>Bacteria</taxon>
        <taxon>Pseudomonadati</taxon>
        <taxon>Pseudomonadota</taxon>
        <taxon>Alphaproteobacteria</taxon>
        <taxon>Hyphomicrobiales</taxon>
        <taxon>Phyllobacteriaceae</taxon>
        <taxon>Mesorhizobium</taxon>
    </lineage>
</organism>
<dbReference type="GO" id="GO:0003700">
    <property type="term" value="F:DNA-binding transcription factor activity"/>
    <property type="evidence" value="ECO:0007669"/>
    <property type="project" value="InterPro"/>
</dbReference>
<name>A0A1C2DYN9_9HYPH</name>
<dbReference type="Proteomes" id="UP000094412">
    <property type="component" value="Unassembled WGS sequence"/>
</dbReference>
<evidence type="ECO:0000313" key="7">
    <source>
        <dbReference type="Proteomes" id="UP000094412"/>
    </source>
</evidence>
<accession>A0A1C2DYN9</accession>
<dbReference type="Pfam" id="PF07729">
    <property type="entry name" value="FCD"/>
    <property type="match status" value="1"/>
</dbReference>
<dbReference type="AlphaFoldDB" id="A0A1C2DYN9"/>
<dbReference type="InterPro" id="IPR008920">
    <property type="entry name" value="TF_FadR/GntR_C"/>
</dbReference>
<evidence type="ECO:0000259" key="4">
    <source>
        <dbReference type="SMART" id="SM00345"/>
    </source>
</evidence>
<dbReference type="InterPro" id="IPR036390">
    <property type="entry name" value="WH_DNA-bd_sf"/>
</dbReference>
<evidence type="ECO:0000256" key="1">
    <source>
        <dbReference type="ARBA" id="ARBA00023015"/>
    </source>
</evidence>
<dbReference type="OrthoDB" id="9815654at2"/>
<evidence type="ECO:0000256" key="2">
    <source>
        <dbReference type="ARBA" id="ARBA00023125"/>
    </source>
</evidence>
<evidence type="ECO:0000313" key="6">
    <source>
        <dbReference type="EMBL" id="OCX19889.1"/>
    </source>
</evidence>
<dbReference type="STRING" id="1566387.QV13_09790"/>
<dbReference type="SMART" id="SM00345">
    <property type="entry name" value="HTH_GNTR"/>
    <property type="match status" value="1"/>
</dbReference>
<evidence type="ECO:0000256" key="3">
    <source>
        <dbReference type="ARBA" id="ARBA00023163"/>
    </source>
</evidence>
<dbReference type="EMBL" id="MDEO01000030">
    <property type="protein sequence ID" value="OCX19889.1"/>
    <property type="molecule type" value="Genomic_DNA"/>
</dbReference>
<dbReference type="InterPro" id="IPR000524">
    <property type="entry name" value="Tscrpt_reg_HTH_GntR"/>
</dbReference>
<keyword evidence="2" id="KW-0238">DNA-binding</keyword>
<dbReference type="RefSeq" id="WP_024923574.1">
    <property type="nucleotide sequence ID" value="NZ_MDEO01000030.1"/>
</dbReference>
<dbReference type="PANTHER" id="PTHR43537">
    <property type="entry name" value="TRANSCRIPTIONAL REGULATOR, GNTR FAMILY"/>
    <property type="match status" value="1"/>
</dbReference>
<evidence type="ECO:0000259" key="5">
    <source>
        <dbReference type="SMART" id="SM00895"/>
    </source>
</evidence>
<comment type="caution">
    <text evidence="6">The sequence shown here is derived from an EMBL/GenBank/DDBJ whole genome shotgun (WGS) entry which is preliminary data.</text>
</comment>
<sequence length="238" mass="26529">MSRRGALSPVGRETLHDRVYAEMRRSLIHGMFDAGQMMRIVDLAETLETSTMPVREALGRLVSEQALEALPNRSVRVPLITRERLEDLARARCLIEGQVTALASSNLAASDFEELRRLTAACEAAFASSDRDKAHKTSELNHAFHFYIYRAAGSAVLIPIVESLWLQSGPYVRAAAQIHDGNRDIPATHHHWALIDALERRDVAGSVKALTDDITRSFNLIRGRLDAEDADKQKLRHG</sequence>
<dbReference type="InterPro" id="IPR011711">
    <property type="entry name" value="GntR_C"/>
</dbReference>
<keyword evidence="1" id="KW-0805">Transcription regulation</keyword>
<dbReference type="GO" id="GO:0003677">
    <property type="term" value="F:DNA binding"/>
    <property type="evidence" value="ECO:0007669"/>
    <property type="project" value="UniProtKB-KW"/>
</dbReference>
<gene>
    <name evidence="6" type="ORF">QV13_09790</name>
</gene>